<feature type="region of interest" description="Disordered" evidence="5">
    <location>
        <begin position="330"/>
        <end position="352"/>
    </location>
</feature>
<sequence length="548" mass="61339">MNYFKNLGIRWKLCIPLIFVMLLVLTLSGRSLYSEGLQSEAITIVTRHEIPALSMVQLANRDLYQAWVAERSMLTLPVKSDQYQLMQKMHQDSITSASQSMEKLKSFQLNAEMKQLIEQFWATYPEWVKVTKRIEQERSSNTRAGRSTAMGLSFNEGFDLFQKTQHYLELITDIVVFNADERTEQLEEMHQNYRTGQLWLVGFSLLICLGIIWFFPLLITGDLKNITRQIQALAKGGGDLTQRLKLDRRDELGELAAYLDQFMSELHELVKQIISNAEQNNIHVSSLGEMSRKACLTAEKQVASMRDVSISSQEMSAAIQDVSLRTSEVAGSTEKAGQSASEGRHQVGTTQQSIGLLDESVDQAVTAISRIDEFTNKISSILTIISGIAEQTNLLALNAAIEAARAGDSGRGFAVVADEVRGLANKTQSCTEDVNEMISNLEKSVRDAVQIMKQATERASVTKQASEETQRAIDDMMMSMDHVTERTTQIAAVIVEQSKMAQHIQEEISVIEAQSQESVEESSEVDQACRKLDELHQHLSQVLGKFTV</sequence>
<comment type="caution">
    <text evidence="9">The sequence shown here is derived from an EMBL/GenBank/DDBJ whole genome shotgun (WGS) entry which is preliminary data.</text>
</comment>
<dbReference type="EMBL" id="JAWRCP010000002">
    <property type="protein sequence ID" value="MDW6094646.1"/>
    <property type="molecule type" value="Genomic_DNA"/>
</dbReference>
<evidence type="ECO:0000313" key="10">
    <source>
        <dbReference type="Proteomes" id="UP001279860"/>
    </source>
</evidence>
<dbReference type="PANTHER" id="PTHR32089">
    <property type="entry name" value="METHYL-ACCEPTING CHEMOTAXIS PROTEIN MCPB"/>
    <property type="match status" value="1"/>
</dbReference>
<keyword evidence="10" id="KW-1185">Reference proteome</keyword>
<dbReference type="InterPro" id="IPR003660">
    <property type="entry name" value="HAMP_dom"/>
</dbReference>
<dbReference type="CDD" id="cd11386">
    <property type="entry name" value="MCP_signal"/>
    <property type="match status" value="1"/>
</dbReference>
<dbReference type="PANTHER" id="PTHR32089:SF120">
    <property type="entry name" value="METHYL-ACCEPTING CHEMOTAXIS PROTEIN TLPQ"/>
    <property type="match status" value="1"/>
</dbReference>
<feature type="transmembrane region" description="Helical" evidence="6">
    <location>
        <begin position="198"/>
        <end position="219"/>
    </location>
</feature>
<dbReference type="SMART" id="SM00283">
    <property type="entry name" value="MA"/>
    <property type="match status" value="1"/>
</dbReference>
<feature type="domain" description="Methyl-accepting transducer" evidence="7">
    <location>
        <begin position="276"/>
        <end position="512"/>
    </location>
</feature>
<dbReference type="SMART" id="SM00304">
    <property type="entry name" value="HAMP"/>
    <property type="match status" value="1"/>
</dbReference>
<evidence type="ECO:0000256" key="3">
    <source>
        <dbReference type="ARBA" id="ARBA00029447"/>
    </source>
</evidence>
<dbReference type="InterPro" id="IPR004089">
    <property type="entry name" value="MCPsignal_dom"/>
</dbReference>
<comment type="subcellular location">
    <subcellularLocation>
        <location evidence="1">Membrane</location>
    </subcellularLocation>
</comment>
<keyword evidence="6" id="KW-0812">Transmembrane</keyword>
<dbReference type="RefSeq" id="WP_318585674.1">
    <property type="nucleotide sequence ID" value="NZ_JAWRCP010000002.1"/>
</dbReference>
<name>A0ABU4IZ25_9VIBR</name>
<comment type="similarity">
    <text evidence="3">Belongs to the methyl-accepting chemotaxis (MCP) protein family.</text>
</comment>
<accession>A0ABU4IZ25</accession>
<dbReference type="Pfam" id="PF00015">
    <property type="entry name" value="MCPsignal"/>
    <property type="match status" value="1"/>
</dbReference>
<evidence type="ECO:0000313" key="9">
    <source>
        <dbReference type="EMBL" id="MDW6094646.1"/>
    </source>
</evidence>
<keyword evidence="6" id="KW-0472">Membrane</keyword>
<keyword evidence="2 4" id="KW-0807">Transducer</keyword>
<evidence type="ECO:0000256" key="4">
    <source>
        <dbReference type="PROSITE-ProRule" id="PRU00284"/>
    </source>
</evidence>
<dbReference type="CDD" id="cd06225">
    <property type="entry name" value="HAMP"/>
    <property type="match status" value="1"/>
</dbReference>
<evidence type="ECO:0000256" key="5">
    <source>
        <dbReference type="SAM" id="MobiDB-lite"/>
    </source>
</evidence>
<organism evidence="9 10">
    <name type="scientific">Vibrio rhizosphaerae</name>
    <dbReference type="NCBI Taxonomy" id="398736"/>
    <lineage>
        <taxon>Bacteria</taxon>
        <taxon>Pseudomonadati</taxon>
        <taxon>Pseudomonadota</taxon>
        <taxon>Gammaproteobacteria</taxon>
        <taxon>Vibrionales</taxon>
        <taxon>Vibrionaceae</taxon>
        <taxon>Vibrio</taxon>
    </lineage>
</organism>
<dbReference type="PRINTS" id="PR00260">
    <property type="entry name" value="CHEMTRNSDUCR"/>
</dbReference>
<dbReference type="PROSITE" id="PS50111">
    <property type="entry name" value="CHEMOTAXIS_TRANSDUC_2"/>
    <property type="match status" value="1"/>
</dbReference>
<dbReference type="Pfam" id="PF00672">
    <property type="entry name" value="HAMP"/>
    <property type="match status" value="1"/>
</dbReference>
<evidence type="ECO:0000259" key="8">
    <source>
        <dbReference type="PROSITE" id="PS50885"/>
    </source>
</evidence>
<evidence type="ECO:0000259" key="7">
    <source>
        <dbReference type="PROSITE" id="PS50111"/>
    </source>
</evidence>
<reference evidence="9 10" key="1">
    <citation type="submission" date="2023-11" db="EMBL/GenBank/DDBJ databases">
        <title>Plant-associative lifestyle of Vibrio porteresiae and its evolutionary dynamics.</title>
        <authorList>
            <person name="Rameshkumar N."/>
            <person name="Kirti K."/>
        </authorList>
    </citation>
    <scope>NUCLEOTIDE SEQUENCE [LARGE SCALE GENOMIC DNA]</scope>
    <source>
        <strain evidence="9 10">MSSRF7</strain>
    </source>
</reference>
<protein>
    <submittedName>
        <fullName evidence="9">Methyl-accepting chemotaxis protein</fullName>
    </submittedName>
</protein>
<dbReference type="SUPFAM" id="SSF58104">
    <property type="entry name" value="Methyl-accepting chemotaxis protein (MCP) signaling domain"/>
    <property type="match status" value="1"/>
</dbReference>
<feature type="domain" description="HAMP" evidence="8">
    <location>
        <begin position="217"/>
        <end position="271"/>
    </location>
</feature>
<gene>
    <name evidence="9" type="ORF">SBX64_19050</name>
</gene>
<dbReference type="InterPro" id="IPR004090">
    <property type="entry name" value="Chemotax_Me-accpt_rcpt"/>
</dbReference>
<evidence type="ECO:0000256" key="2">
    <source>
        <dbReference type="ARBA" id="ARBA00023224"/>
    </source>
</evidence>
<keyword evidence="6" id="KW-1133">Transmembrane helix</keyword>
<evidence type="ECO:0000256" key="1">
    <source>
        <dbReference type="ARBA" id="ARBA00004370"/>
    </source>
</evidence>
<dbReference type="PROSITE" id="PS50885">
    <property type="entry name" value="HAMP"/>
    <property type="match status" value="1"/>
</dbReference>
<dbReference type="Proteomes" id="UP001279860">
    <property type="component" value="Unassembled WGS sequence"/>
</dbReference>
<dbReference type="Gene3D" id="1.10.287.950">
    <property type="entry name" value="Methyl-accepting chemotaxis protein"/>
    <property type="match status" value="1"/>
</dbReference>
<evidence type="ECO:0000256" key="6">
    <source>
        <dbReference type="SAM" id="Phobius"/>
    </source>
</evidence>
<proteinExistence type="inferred from homology"/>